<gene>
    <name evidence="4" type="ORF">FMM08_10785</name>
</gene>
<sequence>MTLALRAAARSDVGLVRASNQDSGFAGTRFVVVADGMGGHAGGDVASATAVAELIGLDDEAHGAEAPQRLADAVARAQAALLRRVAVEPSLSGMGTTVTALLRAGERLVLAHLGDSRAYLLRDGALVQVTRDHTFVQRLVDEGRITAEEAEHHPQRNVILRVLGDVQSSPEPDLSVQEAHVGDRWLLCSDGLPRVVSDETIERTLVQEPDVGRCAETLVELALRAGAPDNVTCVVADVVEVSPGDPPATVRQVVGAAGERPDPDERAVRIPTSPAMRAAVLGRGSGTAPLTAAAPTAPAGASARSDRSQEESQTGPPGAATGDRTDPPPRPARVRWGLRVLVVLVVALVLGGGALAGSAWLGRQYFVADDGGAVAIYRGLSQDVGPVHLSRLVDTTDVRVADLPAAFRDQVAAGMPADSLPAAQEIVTRLRDVSRTEDDAAAGGTSPSAGTDPSASPSTAPTEQPAPVEGGAPTTAAAP</sequence>
<dbReference type="PANTHER" id="PTHR47992">
    <property type="entry name" value="PROTEIN PHOSPHATASE"/>
    <property type="match status" value="1"/>
</dbReference>
<evidence type="ECO:0000256" key="1">
    <source>
        <dbReference type="SAM" id="MobiDB-lite"/>
    </source>
</evidence>
<evidence type="ECO:0000313" key="5">
    <source>
        <dbReference type="Proteomes" id="UP000321234"/>
    </source>
</evidence>
<dbReference type="CDD" id="cd00143">
    <property type="entry name" value="PP2Cc"/>
    <property type="match status" value="1"/>
</dbReference>
<dbReference type="SMART" id="SM00331">
    <property type="entry name" value="PP2C_SIG"/>
    <property type="match status" value="1"/>
</dbReference>
<evidence type="ECO:0000313" key="4">
    <source>
        <dbReference type="EMBL" id="TXR55955.1"/>
    </source>
</evidence>
<keyword evidence="5" id="KW-1185">Reference proteome</keyword>
<dbReference type="Pfam" id="PF00481">
    <property type="entry name" value="PP2C"/>
    <property type="match status" value="1"/>
</dbReference>
<dbReference type="SMART" id="SM00332">
    <property type="entry name" value="PP2Cc"/>
    <property type="match status" value="1"/>
</dbReference>
<name>A0A5C8ZCY3_9ACTN</name>
<feature type="region of interest" description="Disordered" evidence="1">
    <location>
        <begin position="255"/>
        <end position="331"/>
    </location>
</feature>
<feature type="domain" description="PPM-type phosphatase" evidence="3">
    <location>
        <begin position="6"/>
        <end position="238"/>
    </location>
</feature>
<feature type="transmembrane region" description="Helical" evidence="2">
    <location>
        <begin position="340"/>
        <end position="361"/>
    </location>
</feature>
<dbReference type="Proteomes" id="UP000321234">
    <property type="component" value="Unassembled WGS sequence"/>
</dbReference>
<dbReference type="RefSeq" id="WP_147926390.1">
    <property type="nucleotide sequence ID" value="NZ_VKAC01000006.1"/>
</dbReference>
<keyword evidence="2" id="KW-0812">Transmembrane</keyword>
<dbReference type="OrthoDB" id="9801841at2"/>
<feature type="compositionally biased region" description="Basic and acidic residues" evidence="1">
    <location>
        <begin position="259"/>
        <end position="268"/>
    </location>
</feature>
<dbReference type="InterPro" id="IPR001932">
    <property type="entry name" value="PPM-type_phosphatase-like_dom"/>
</dbReference>
<comment type="caution">
    <text evidence="4">The sequence shown here is derived from an EMBL/GenBank/DDBJ whole genome shotgun (WGS) entry which is preliminary data.</text>
</comment>
<reference evidence="4 5" key="1">
    <citation type="submission" date="2019-07" db="EMBL/GenBank/DDBJ databases">
        <title>Quadrisphaera sp. strain DD2A genome sequencing and assembly.</title>
        <authorList>
            <person name="Kim I."/>
        </authorList>
    </citation>
    <scope>NUCLEOTIDE SEQUENCE [LARGE SCALE GENOMIC DNA]</scope>
    <source>
        <strain evidence="4 5">DD2A</strain>
    </source>
</reference>
<keyword evidence="2" id="KW-0472">Membrane</keyword>
<proteinExistence type="predicted"/>
<feature type="region of interest" description="Disordered" evidence="1">
    <location>
        <begin position="432"/>
        <end position="479"/>
    </location>
</feature>
<dbReference type="InterPro" id="IPR015655">
    <property type="entry name" value="PP2C"/>
</dbReference>
<feature type="compositionally biased region" description="Low complexity" evidence="1">
    <location>
        <begin position="441"/>
        <end position="452"/>
    </location>
</feature>
<dbReference type="InterPro" id="IPR036457">
    <property type="entry name" value="PPM-type-like_dom_sf"/>
</dbReference>
<feature type="compositionally biased region" description="Polar residues" evidence="1">
    <location>
        <begin position="453"/>
        <end position="462"/>
    </location>
</feature>
<dbReference type="PROSITE" id="PS51746">
    <property type="entry name" value="PPM_2"/>
    <property type="match status" value="1"/>
</dbReference>
<accession>A0A5C8ZCY3</accession>
<dbReference type="SUPFAM" id="SSF81606">
    <property type="entry name" value="PP2C-like"/>
    <property type="match status" value="1"/>
</dbReference>
<organism evidence="4 5">
    <name type="scientific">Quadrisphaera setariae</name>
    <dbReference type="NCBI Taxonomy" id="2593304"/>
    <lineage>
        <taxon>Bacteria</taxon>
        <taxon>Bacillati</taxon>
        <taxon>Actinomycetota</taxon>
        <taxon>Actinomycetes</taxon>
        <taxon>Kineosporiales</taxon>
        <taxon>Kineosporiaceae</taxon>
        <taxon>Quadrisphaera</taxon>
    </lineage>
</organism>
<dbReference type="GO" id="GO:0004722">
    <property type="term" value="F:protein serine/threonine phosphatase activity"/>
    <property type="evidence" value="ECO:0007669"/>
    <property type="project" value="InterPro"/>
</dbReference>
<keyword evidence="2" id="KW-1133">Transmembrane helix</keyword>
<dbReference type="AlphaFoldDB" id="A0A5C8ZCY3"/>
<evidence type="ECO:0000256" key="2">
    <source>
        <dbReference type="SAM" id="Phobius"/>
    </source>
</evidence>
<dbReference type="EMBL" id="VKAC01000006">
    <property type="protein sequence ID" value="TXR55955.1"/>
    <property type="molecule type" value="Genomic_DNA"/>
</dbReference>
<dbReference type="Gene3D" id="3.60.40.10">
    <property type="entry name" value="PPM-type phosphatase domain"/>
    <property type="match status" value="1"/>
</dbReference>
<protein>
    <submittedName>
        <fullName evidence="4">Serine/threonine-protein phosphatase</fullName>
    </submittedName>
</protein>
<feature type="compositionally biased region" description="Low complexity" evidence="1">
    <location>
        <begin position="286"/>
        <end position="303"/>
    </location>
</feature>
<evidence type="ECO:0000259" key="3">
    <source>
        <dbReference type="PROSITE" id="PS51746"/>
    </source>
</evidence>